<evidence type="ECO:0000313" key="11">
    <source>
        <dbReference type="EMBL" id="JAV09196.1"/>
    </source>
</evidence>
<dbReference type="GO" id="GO:0006412">
    <property type="term" value="P:translation"/>
    <property type="evidence" value="ECO:0007669"/>
    <property type="project" value="InterPro"/>
</dbReference>
<evidence type="ECO:0000256" key="5">
    <source>
        <dbReference type="ARBA" id="ARBA00023128"/>
    </source>
</evidence>
<dbReference type="GO" id="GO:1990904">
    <property type="term" value="C:ribonucleoprotein complex"/>
    <property type="evidence" value="ECO:0007669"/>
    <property type="project" value="UniProtKB-KW"/>
</dbReference>
<sequence>MRLTNQVLRKVHNLSIRYSNFPESYVKRAMQQVYWKTPNEPNYQQKTIERQKFRFTMNRPWTGQFRQQNMPRSHRKKVFVEPLAEWSFFRGDRVEVLVGRDKGKQGIVKQLIPERNWIVVDGLNCHLRKVGAEGEYPGIYIRSEAPLLVTNQVKLVDPSDLQATEIEWRYTEEGDKVRVSTRTGRIVPIPKEHEETHDYKTRSTYMEKEKDTPAKVVQEITFKPALQTFEMDIMKEMGIQEDRIPKKSYWY</sequence>
<dbReference type="Pfam" id="PF17136">
    <property type="entry name" value="ribosomal_L24"/>
    <property type="match status" value="1"/>
</dbReference>
<dbReference type="InterPro" id="IPR014722">
    <property type="entry name" value="Rib_uL2_dom2"/>
</dbReference>
<dbReference type="GO" id="GO:0003735">
    <property type="term" value="F:structural constituent of ribosome"/>
    <property type="evidence" value="ECO:0007669"/>
    <property type="project" value="InterPro"/>
</dbReference>
<comment type="similarity">
    <text evidence="2 9">Belongs to the universal ribosomal protein uL24 family.</text>
</comment>
<dbReference type="InterPro" id="IPR008991">
    <property type="entry name" value="Translation_prot_SH3-like_sf"/>
</dbReference>
<dbReference type="Gene3D" id="2.30.30.30">
    <property type="match status" value="1"/>
</dbReference>
<dbReference type="CDD" id="cd06089">
    <property type="entry name" value="KOW_RPL26"/>
    <property type="match status" value="1"/>
</dbReference>
<evidence type="ECO:0000256" key="9">
    <source>
        <dbReference type="RuleBase" id="RU003477"/>
    </source>
</evidence>
<dbReference type="InterPro" id="IPR041988">
    <property type="entry name" value="Ribosomal_uL24_KOW"/>
</dbReference>
<dbReference type="GO" id="GO:0003723">
    <property type="term" value="F:RNA binding"/>
    <property type="evidence" value="ECO:0007669"/>
    <property type="project" value="InterPro"/>
</dbReference>
<comment type="subcellular location">
    <subcellularLocation>
        <location evidence="1">Mitochondrion</location>
    </subcellularLocation>
</comment>
<evidence type="ECO:0000256" key="2">
    <source>
        <dbReference type="ARBA" id="ARBA00010618"/>
    </source>
</evidence>
<protein>
    <recommendedName>
        <fullName evidence="7">Large ribosomal subunit protein uL24m</fullName>
    </recommendedName>
    <alternativeName>
        <fullName evidence="8">39S ribosomal protein L24, mitochondrial</fullName>
    </alternativeName>
</protein>
<dbReference type="EMBL" id="GFDF01004888">
    <property type="protein sequence ID" value="JAV09196.1"/>
    <property type="molecule type" value="Transcribed_RNA"/>
</dbReference>
<dbReference type="AlphaFoldDB" id="A0A1L8DRU0"/>
<dbReference type="GO" id="GO:0005840">
    <property type="term" value="C:ribosome"/>
    <property type="evidence" value="ECO:0007669"/>
    <property type="project" value="UniProtKB-KW"/>
</dbReference>
<evidence type="ECO:0000256" key="7">
    <source>
        <dbReference type="ARBA" id="ARBA00035283"/>
    </source>
</evidence>
<keyword evidence="3" id="KW-0809">Transit peptide</keyword>
<dbReference type="InterPro" id="IPR003256">
    <property type="entry name" value="Ribosomal_uL24"/>
</dbReference>
<dbReference type="PANTHER" id="PTHR12903">
    <property type="entry name" value="MITOCHONDRIAL RIBOSOMAL PROTEIN L24"/>
    <property type="match status" value="1"/>
</dbReference>
<evidence type="ECO:0000256" key="3">
    <source>
        <dbReference type="ARBA" id="ARBA00022946"/>
    </source>
</evidence>
<name>A0A1L8DRU0_9DIPT</name>
<keyword evidence="6 9" id="KW-0687">Ribonucleoprotein</keyword>
<evidence type="ECO:0000256" key="1">
    <source>
        <dbReference type="ARBA" id="ARBA00004173"/>
    </source>
</evidence>
<evidence type="ECO:0000256" key="6">
    <source>
        <dbReference type="ARBA" id="ARBA00023274"/>
    </source>
</evidence>
<evidence type="ECO:0000256" key="4">
    <source>
        <dbReference type="ARBA" id="ARBA00022980"/>
    </source>
</evidence>
<dbReference type="InterPro" id="IPR005824">
    <property type="entry name" value="KOW"/>
</dbReference>
<dbReference type="SMART" id="SM00739">
    <property type="entry name" value="KOW"/>
    <property type="match status" value="1"/>
</dbReference>
<dbReference type="Pfam" id="PF00467">
    <property type="entry name" value="KOW"/>
    <property type="match status" value="1"/>
</dbReference>
<accession>A0A1L8DRU0</accession>
<dbReference type="SUPFAM" id="SSF50104">
    <property type="entry name" value="Translation proteins SH3-like domain"/>
    <property type="match status" value="1"/>
</dbReference>
<reference evidence="11" key="1">
    <citation type="submission" date="2016-12" db="EMBL/GenBank/DDBJ databases">
        <title>An insight into the sialome and mialome of the sand fly, Nyssomyia neivai.</title>
        <authorList>
            <person name="Sebastian V."/>
            <person name="Goulart T.M."/>
            <person name="Oliveira W."/>
            <person name="Calvo E."/>
            <person name="Oliveira L.F."/>
            <person name="Pinto M.C."/>
            <person name="Rosselino A.M."/>
            <person name="Ribeiro J.M."/>
        </authorList>
    </citation>
    <scope>NUCLEOTIDE SEQUENCE</scope>
</reference>
<keyword evidence="5" id="KW-0496">Mitochondrion</keyword>
<dbReference type="InterPro" id="IPR005825">
    <property type="entry name" value="Ribosomal_uL24_CS"/>
</dbReference>
<proteinExistence type="inferred from homology"/>
<dbReference type="GO" id="GO:0005739">
    <property type="term" value="C:mitochondrion"/>
    <property type="evidence" value="ECO:0007669"/>
    <property type="project" value="UniProtKB-SubCell"/>
</dbReference>
<keyword evidence="4 9" id="KW-0689">Ribosomal protein</keyword>
<dbReference type="NCBIfam" id="TIGR01079">
    <property type="entry name" value="rplX_bact"/>
    <property type="match status" value="1"/>
</dbReference>
<evidence type="ECO:0000256" key="8">
    <source>
        <dbReference type="ARBA" id="ARBA00035357"/>
    </source>
</evidence>
<evidence type="ECO:0000259" key="10">
    <source>
        <dbReference type="SMART" id="SM00739"/>
    </source>
</evidence>
<organism evidence="11">
    <name type="scientific">Nyssomyia neivai</name>
    <dbReference type="NCBI Taxonomy" id="330878"/>
    <lineage>
        <taxon>Eukaryota</taxon>
        <taxon>Metazoa</taxon>
        <taxon>Ecdysozoa</taxon>
        <taxon>Arthropoda</taxon>
        <taxon>Hexapoda</taxon>
        <taxon>Insecta</taxon>
        <taxon>Pterygota</taxon>
        <taxon>Neoptera</taxon>
        <taxon>Endopterygota</taxon>
        <taxon>Diptera</taxon>
        <taxon>Nematocera</taxon>
        <taxon>Psychodoidea</taxon>
        <taxon>Psychodidae</taxon>
        <taxon>Nyssomyia</taxon>
    </lineage>
</organism>
<dbReference type="InterPro" id="IPR057264">
    <property type="entry name" value="Ribosomal_uL24_C"/>
</dbReference>
<feature type="domain" description="KOW" evidence="10">
    <location>
        <begin position="87"/>
        <end position="114"/>
    </location>
</feature>
<dbReference type="PROSITE" id="PS01108">
    <property type="entry name" value="RIBOSOMAL_L24"/>
    <property type="match status" value="1"/>
</dbReference>
<dbReference type="FunFam" id="2.30.30.30:FF:000032">
    <property type="entry name" value="39S ribosomal protein L24, mitochondrial"/>
    <property type="match status" value="1"/>
</dbReference>